<dbReference type="Pfam" id="PF19741">
    <property type="entry name" value="DUF6230"/>
    <property type="match status" value="1"/>
</dbReference>
<dbReference type="InterPro" id="IPR046198">
    <property type="entry name" value="DUF6230"/>
</dbReference>
<protein>
    <submittedName>
        <fullName evidence="1">Uncharacterized protein</fullName>
    </submittedName>
</protein>
<accession>A0ABN3WSU3</accession>
<comment type="caution">
    <text evidence="1">The sequence shown here is derived from an EMBL/GenBank/DDBJ whole genome shotgun (WGS) entry which is preliminary data.</text>
</comment>
<dbReference type="Proteomes" id="UP001501102">
    <property type="component" value="Unassembled WGS sequence"/>
</dbReference>
<gene>
    <name evidence="1" type="ORF">GCM10020221_23350</name>
</gene>
<reference evidence="1 2" key="1">
    <citation type="journal article" date="2019" name="Int. J. Syst. Evol. Microbiol.">
        <title>The Global Catalogue of Microorganisms (GCM) 10K type strain sequencing project: providing services to taxonomists for standard genome sequencing and annotation.</title>
        <authorList>
            <consortium name="The Broad Institute Genomics Platform"/>
            <consortium name="The Broad Institute Genome Sequencing Center for Infectious Disease"/>
            <person name="Wu L."/>
            <person name="Ma J."/>
        </authorList>
    </citation>
    <scope>NUCLEOTIDE SEQUENCE [LARGE SCALE GENOMIC DNA]</scope>
    <source>
        <strain evidence="1 2">JCM 4087</strain>
    </source>
</reference>
<keyword evidence="2" id="KW-1185">Reference proteome</keyword>
<dbReference type="EMBL" id="BAAAXZ010000088">
    <property type="protein sequence ID" value="GAA2926769.1"/>
    <property type="molecule type" value="Genomic_DNA"/>
</dbReference>
<evidence type="ECO:0000313" key="1">
    <source>
        <dbReference type="EMBL" id="GAA2926769.1"/>
    </source>
</evidence>
<organism evidence="1 2">
    <name type="scientific">Streptomyces thioluteus</name>
    <dbReference type="NCBI Taxonomy" id="66431"/>
    <lineage>
        <taxon>Bacteria</taxon>
        <taxon>Bacillati</taxon>
        <taxon>Actinomycetota</taxon>
        <taxon>Actinomycetes</taxon>
        <taxon>Kitasatosporales</taxon>
        <taxon>Streptomycetaceae</taxon>
        <taxon>Streptomyces</taxon>
    </lineage>
</organism>
<evidence type="ECO:0000313" key="2">
    <source>
        <dbReference type="Proteomes" id="UP001501102"/>
    </source>
</evidence>
<sequence length="62" mass="6492">MHGEGFAQYGTPRPTTCGTARTTPFPAVATAIHKATIHKLCQSVVTDFPGLGTFSLNVEAGM</sequence>
<proteinExistence type="predicted"/>
<dbReference type="RefSeq" id="WP_344962892.1">
    <property type="nucleotide sequence ID" value="NZ_BAAAXZ010000088.1"/>
</dbReference>
<name>A0ABN3WSU3_STRTU</name>